<feature type="domain" description="DRTGG" evidence="1">
    <location>
        <begin position="5"/>
        <end position="104"/>
    </location>
</feature>
<accession>A0A1M7YJU6</accession>
<dbReference type="Proteomes" id="UP000184612">
    <property type="component" value="Unassembled WGS sequence"/>
</dbReference>
<dbReference type="OrthoDB" id="9800390at2"/>
<proteinExistence type="predicted"/>
<dbReference type="AlphaFoldDB" id="A0A1M7YJU6"/>
<dbReference type="EMBL" id="FRFD01000012">
    <property type="protein sequence ID" value="SHO52895.1"/>
    <property type="molecule type" value="Genomic_DNA"/>
</dbReference>
<evidence type="ECO:0000259" key="1">
    <source>
        <dbReference type="Pfam" id="PF07085"/>
    </source>
</evidence>
<dbReference type="InterPro" id="IPR028979">
    <property type="entry name" value="Ser_kin/Pase_Hpr-like_N_sf"/>
</dbReference>
<dbReference type="Gene3D" id="3.40.1390.20">
    <property type="entry name" value="HprK N-terminal domain-like"/>
    <property type="match status" value="1"/>
</dbReference>
<reference evidence="2 3" key="1">
    <citation type="submission" date="2016-12" db="EMBL/GenBank/DDBJ databases">
        <authorList>
            <person name="Song W.-J."/>
            <person name="Kurnit D.M."/>
        </authorList>
    </citation>
    <scope>NUCLEOTIDE SEQUENCE [LARGE SCALE GENOMIC DNA]</scope>
    <source>
        <strain evidence="2 3">DSM 12503</strain>
    </source>
</reference>
<dbReference type="SUPFAM" id="SSF75138">
    <property type="entry name" value="HprK N-terminal domain-like"/>
    <property type="match status" value="1"/>
</dbReference>
<name>A0A1M7YJU6_9FIRM</name>
<organism evidence="2 3">
    <name type="scientific">Anaerocolumna xylanovorans DSM 12503</name>
    <dbReference type="NCBI Taxonomy" id="1121345"/>
    <lineage>
        <taxon>Bacteria</taxon>
        <taxon>Bacillati</taxon>
        <taxon>Bacillota</taxon>
        <taxon>Clostridia</taxon>
        <taxon>Lachnospirales</taxon>
        <taxon>Lachnospiraceae</taxon>
        <taxon>Anaerocolumna</taxon>
    </lineage>
</organism>
<dbReference type="Pfam" id="PF07085">
    <property type="entry name" value="DRTGG"/>
    <property type="match status" value="1"/>
</dbReference>
<dbReference type="InterPro" id="IPR010766">
    <property type="entry name" value="DRTGG"/>
</dbReference>
<evidence type="ECO:0000313" key="2">
    <source>
        <dbReference type="EMBL" id="SHO52895.1"/>
    </source>
</evidence>
<evidence type="ECO:0000313" key="3">
    <source>
        <dbReference type="Proteomes" id="UP000184612"/>
    </source>
</evidence>
<keyword evidence="3" id="KW-1185">Reference proteome</keyword>
<gene>
    <name evidence="2" type="ORF">SAMN02745217_03850</name>
</gene>
<dbReference type="RefSeq" id="WP_073590496.1">
    <property type="nucleotide sequence ID" value="NZ_FRFD01000012.1"/>
</dbReference>
<sequence>MTIQDVMDILGASLICGEEHLNKEVHTACGSDMMSDVLAFVKDQSVLLTGLCNPQVIRTAEMMDIICIVFVRGKRPDEVMIELAKDSHIVILATNRQMFSACGRLYEKGLRGGASH</sequence>
<dbReference type="STRING" id="1121345.SAMN02745217_03850"/>
<protein>
    <submittedName>
        <fullName evidence="2">DRTGG domain-containing protein</fullName>
    </submittedName>
</protein>